<name>A0AAW1NHF4_9CHLO</name>
<gene>
    <name evidence="4" type="ORF">WJX73_003056</name>
</gene>
<organism evidence="4 5">
    <name type="scientific">Symbiochloris irregularis</name>
    <dbReference type="NCBI Taxonomy" id="706552"/>
    <lineage>
        <taxon>Eukaryota</taxon>
        <taxon>Viridiplantae</taxon>
        <taxon>Chlorophyta</taxon>
        <taxon>core chlorophytes</taxon>
        <taxon>Trebouxiophyceae</taxon>
        <taxon>Trebouxiales</taxon>
        <taxon>Trebouxiaceae</taxon>
        <taxon>Symbiochloris</taxon>
    </lineage>
</organism>
<dbReference type="Gene3D" id="3.30.70.330">
    <property type="match status" value="2"/>
</dbReference>
<feature type="compositionally biased region" description="Pro residues" evidence="2">
    <location>
        <begin position="274"/>
        <end position="301"/>
    </location>
</feature>
<dbReference type="InterPro" id="IPR035979">
    <property type="entry name" value="RBD_domain_sf"/>
</dbReference>
<evidence type="ECO:0000313" key="4">
    <source>
        <dbReference type="EMBL" id="KAK9786797.1"/>
    </source>
</evidence>
<dbReference type="InterPro" id="IPR012677">
    <property type="entry name" value="Nucleotide-bd_a/b_plait_sf"/>
</dbReference>
<evidence type="ECO:0000256" key="1">
    <source>
        <dbReference type="PROSITE-ProRule" id="PRU00176"/>
    </source>
</evidence>
<dbReference type="GO" id="GO:0003723">
    <property type="term" value="F:RNA binding"/>
    <property type="evidence" value="ECO:0007669"/>
    <property type="project" value="UniProtKB-UniRule"/>
</dbReference>
<accession>A0AAW1NHF4</accession>
<evidence type="ECO:0000256" key="2">
    <source>
        <dbReference type="SAM" id="MobiDB-lite"/>
    </source>
</evidence>
<comment type="caution">
    <text evidence="4">The sequence shown here is derived from an EMBL/GenBank/DDBJ whole genome shotgun (WGS) entry which is preliminary data.</text>
</comment>
<dbReference type="SMART" id="SM00360">
    <property type="entry name" value="RRM"/>
    <property type="match status" value="2"/>
</dbReference>
<dbReference type="Pfam" id="PF00076">
    <property type="entry name" value="RRM_1"/>
    <property type="match status" value="2"/>
</dbReference>
<reference evidence="4 5" key="1">
    <citation type="journal article" date="2024" name="Nat. Commun.">
        <title>Phylogenomics reveals the evolutionary origins of lichenization in chlorophyte algae.</title>
        <authorList>
            <person name="Puginier C."/>
            <person name="Libourel C."/>
            <person name="Otte J."/>
            <person name="Skaloud P."/>
            <person name="Haon M."/>
            <person name="Grisel S."/>
            <person name="Petersen M."/>
            <person name="Berrin J.G."/>
            <person name="Delaux P.M."/>
            <person name="Dal Grande F."/>
            <person name="Keller J."/>
        </authorList>
    </citation>
    <scope>NUCLEOTIDE SEQUENCE [LARGE SCALE GENOMIC DNA]</scope>
    <source>
        <strain evidence="4 5">SAG 2036</strain>
    </source>
</reference>
<feature type="domain" description="RRM" evidence="3">
    <location>
        <begin position="6"/>
        <end position="81"/>
    </location>
</feature>
<sequence>MQATDRTVYVGNVGKEVDEAALLALFGHCGTVTQIRIAGDPSYETRYAFIEFTTVEESSTALLLDGMNVFDRIIKVNMARGGSGPGVVRSLDPDRVQRTVHVGGLPFDEISEETLSDYFSHVGEVNAVRKSGRFAWVEFATLQASQQALTLDGESLGSGIMKVSQSKTPIHTAGWRAPKFRDVIPLSTGAQEQSPPHSGNLPPPPTASTSLNAHHPPYQAAHSDPYGTPPPYGAPPASYGQQPPPNMYHQPPRGPPPSYPPGGAPPYQGGYGGGPPPQHGPPAGGPPPFRGGPPPPGPPPYGNFQQPGQHGQQYGRF</sequence>
<evidence type="ECO:0000313" key="5">
    <source>
        <dbReference type="Proteomes" id="UP001465755"/>
    </source>
</evidence>
<feature type="region of interest" description="Disordered" evidence="2">
    <location>
        <begin position="188"/>
        <end position="317"/>
    </location>
</feature>
<dbReference type="PROSITE" id="PS50102">
    <property type="entry name" value="RRM"/>
    <property type="match status" value="2"/>
</dbReference>
<proteinExistence type="predicted"/>
<dbReference type="InterPro" id="IPR000504">
    <property type="entry name" value="RRM_dom"/>
</dbReference>
<dbReference type="EMBL" id="JALJOQ010000263">
    <property type="protein sequence ID" value="KAK9786797.1"/>
    <property type="molecule type" value="Genomic_DNA"/>
</dbReference>
<feature type="domain" description="RRM" evidence="3">
    <location>
        <begin position="98"/>
        <end position="168"/>
    </location>
</feature>
<dbReference type="SUPFAM" id="SSF54928">
    <property type="entry name" value="RNA-binding domain, RBD"/>
    <property type="match status" value="2"/>
</dbReference>
<protein>
    <recommendedName>
        <fullName evidence="3">RRM domain-containing protein</fullName>
    </recommendedName>
</protein>
<keyword evidence="5" id="KW-1185">Reference proteome</keyword>
<dbReference type="PANTHER" id="PTHR32343:SF22">
    <property type="entry name" value="LD29830P"/>
    <property type="match status" value="1"/>
</dbReference>
<dbReference type="AlphaFoldDB" id="A0AAW1NHF4"/>
<dbReference type="Proteomes" id="UP001465755">
    <property type="component" value="Unassembled WGS sequence"/>
</dbReference>
<feature type="compositionally biased region" description="Pro residues" evidence="2">
    <location>
        <begin position="242"/>
        <end position="264"/>
    </location>
</feature>
<evidence type="ECO:0000259" key="3">
    <source>
        <dbReference type="PROSITE" id="PS50102"/>
    </source>
</evidence>
<keyword evidence="1" id="KW-0694">RNA-binding</keyword>
<dbReference type="PANTHER" id="PTHR32343">
    <property type="entry name" value="SERINE/ARGININE-RICH SPLICING FACTOR"/>
    <property type="match status" value="1"/>
</dbReference>